<dbReference type="EMBL" id="FTOH01000004">
    <property type="protein sequence ID" value="SIS73456.1"/>
    <property type="molecule type" value="Genomic_DNA"/>
</dbReference>
<feature type="domain" description="Enoyl reductase (ER)" evidence="1">
    <location>
        <begin position="18"/>
        <end position="322"/>
    </location>
</feature>
<dbReference type="SUPFAM" id="SSF51735">
    <property type="entry name" value="NAD(P)-binding Rossmann-fold domains"/>
    <property type="match status" value="1"/>
</dbReference>
<dbReference type="GO" id="GO:0016491">
    <property type="term" value="F:oxidoreductase activity"/>
    <property type="evidence" value="ECO:0007669"/>
    <property type="project" value="InterPro"/>
</dbReference>
<evidence type="ECO:0000313" key="3">
    <source>
        <dbReference type="Proteomes" id="UP000185639"/>
    </source>
</evidence>
<dbReference type="SMART" id="SM00829">
    <property type="entry name" value="PKS_ER"/>
    <property type="match status" value="1"/>
</dbReference>
<dbReference type="InterPro" id="IPR013149">
    <property type="entry name" value="ADH-like_C"/>
</dbReference>
<dbReference type="STRING" id="484498.SAMN05421686_1043"/>
<evidence type="ECO:0000259" key="1">
    <source>
        <dbReference type="SMART" id="SM00829"/>
    </source>
</evidence>
<gene>
    <name evidence="2" type="ORF">SAMN05421686_1043</name>
</gene>
<dbReference type="RefSeq" id="WP_076514896.1">
    <property type="nucleotide sequence ID" value="NZ_FTOH01000004.1"/>
</dbReference>
<dbReference type="GO" id="GO:0008270">
    <property type="term" value="F:zinc ion binding"/>
    <property type="evidence" value="ECO:0007669"/>
    <property type="project" value="InterPro"/>
</dbReference>
<accession>A0A1N7LI18</accession>
<dbReference type="InterPro" id="IPR052585">
    <property type="entry name" value="Lipid_raft_assoc_Zn_ADH"/>
</dbReference>
<dbReference type="Proteomes" id="UP000185639">
    <property type="component" value="Unassembled WGS sequence"/>
</dbReference>
<name>A0A1N7LI18_9GAMM</name>
<dbReference type="Pfam" id="PF08240">
    <property type="entry name" value="ADH_N"/>
    <property type="match status" value="1"/>
</dbReference>
<organism evidence="2 3">
    <name type="scientific">Thalassolituus maritimus</name>
    <dbReference type="NCBI Taxonomy" id="484498"/>
    <lineage>
        <taxon>Bacteria</taxon>
        <taxon>Pseudomonadati</taxon>
        <taxon>Pseudomonadota</taxon>
        <taxon>Gammaproteobacteria</taxon>
        <taxon>Oceanospirillales</taxon>
        <taxon>Oceanospirillaceae</taxon>
        <taxon>Thalassolituus</taxon>
    </lineage>
</organism>
<dbReference type="PANTHER" id="PTHR43482:SF1">
    <property type="entry name" value="PROTEIN AST1-RELATED"/>
    <property type="match status" value="1"/>
</dbReference>
<dbReference type="InterPro" id="IPR020843">
    <property type="entry name" value="ER"/>
</dbReference>
<dbReference type="Pfam" id="PF00107">
    <property type="entry name" value="ADH_zinc_N"/>
    <property type="match status" value="1"/>
</dbReference>
<dbReference type="OrthoDB" id="9785812at2"/>
<dbReference type="InterPro" id="IPR036291">
    <property type="entry name" value="NAD(P)-bd_dom_sf"/>
</dbReference>
<dbReference type="InterPro" id="IPR002364">
    <property type="entry name" value="Quin_OxRdtase/zeta-crystal_CS"/>
</dbReference>
<dbReference type="PROSITE" id="PS01162">
    <property type="entry name" value="QOR_ZETA_CRYSTAL"/>
    <property type="match status" value="1"/>
</dbReference>
<dbReference type="InterPro" id="IPR013154">
    <property type="entry name" value="ADH-like_N"/>
</dbReference>
<evidence type="ECO:0000313" key="2">
    <source>
        <dbReference type="EMBL" id="SIS73456.1"/>
    </source>
</evidence>
<dbReference type="PANTHER" id="PTHR43482">
    <property type="entry name" value="PROTEIN AST1-RELATED"/>
    <property type="match status" value="1"/>
</dbReference>
<dbReference type="Gene3D" id="3.90.180.10">
    <property type="entry name" value="Medium-chain alcohol dehydrogenases, catalytic domain"/>
    <property type="match status" value="1"/>
</dbReference>
<protein>
    <submittedName>
        <fullName evidence="2">NADPH2:quinone reductase</fullName>
    </submittedName>
</protein>
<dbReference type="Gene3D" id="3.40.50.720">
    <property type="entry name" value="NAD(P)-binding Rossmann-like Domain"/>
    <property type="match status" value="1"/>
</dbReference>
<reference evidence="3" key="1">
    <citation type="submission" date="2017-01" db="EMBL/GenBank/DDBJ databases">
        <authorList>
            <person name="Varghese N."/>
            <person name="Submissions S."/>
        </authorList>
    </citation>
    <scope>NUCLEOTIDE SEQUENCE [LARGE SCALE GENOMIC DNA]</scope>
    <source>
        <strain evidence="3">DSM 24913</strain>
    </source>
</reference>
<keyword evidence="3" id="KW-1185">Reference proteome</keyword>
<dbReference type="SUPFAM" id="SSF50129">
    <property type="entry name" value="GroES-like"/>
    <property type="match status" value="1"/>
</dbReference>
<sequence length="324" mass="33691">MSNTAQQSNSGWHFAETGAPTVLEQTSLEMPQVSPGGLLVRVIASGFNPIDTKIRAGLAPIASDNHVVGCDLAGEVIAVGEQVTGFSEGDVVYGCAGGVKGSSGTLCRYIAVDADLMALAPRSVTAQQAAVLPLVSITAFEAIERLKLQADESCLIMGGSGGVGQMALQLAKLRGVAVTATAGDDIRRDQIASFNVTALSHSEAAAHAGQFDKVLDTFGGESFQTALYACAPGGQVATINARNTYDLTQAHAKALSIHAVFMLLPLLSGNGRATHGRFLSWLAKEVDAGRITVPETEVQPASAVAEVHRRYEAGELKTKVAFTL</sequence>
<dbReference type="AlphaFoldDB" id="A0A1N7LI18"/>
<dbReference type="InterPro" id="IPR011032">
    <property type="entry name" value="GroES-like_sf"/>
</dbReference>
<proteinExistence type="predicted"/>